<feature type="domain" description="DUF7869" evidence="1">
    <location>
        <begin position="70"/>
        <end position="115"/>
    </location>
</feature>
<gene>
    <name evidence="2" type="ORF">PLOB_00000088</name>
</gene>
<evidence type="ECO:0000259" key="1">
    <source>
        <dbReference type="Pfam" id="PF25273"/>
    </source>
</evidence>
<reference evidence="2 3" key="1">
    <citation type="submission" date="2022-05" db="EMBL/GenBank/DDBJ databases">
        <authorList>
            <consortium name="Genoscope - CEA"/>
            <person name="William W."/>
        </authorList>
    </citation>
    <scope>NUCLEOTIDE SEQUENCE [LARGE SCALE GENOMIC DNA]</scope>
</reference>
<dbReference type="EMBL" id="CALNXK010000001">
    <property type="protein sequence ID" value="CAH3032613.1"/>
    <property type="molecule type" value="Genomic_DNA"/>
</dbReference>
<keyword evidence="3" id="KW-1185">Reference proteome</keyword>
<name>A0ABN8MT03_9CNID</name>
<sequence>HAEYVQGTFQPLTVIMSDKRISEEKEFLEALCQRKGDTIFQSTPIKRRRGGDHCAAAGINDNGEFLPFLLDAVYNIKEWLAPHAEQLHDHTQPKCFKFVRNAAGKCQMFYRNYSHMPWEGPSHPGGKPSLVRPVLDRIDVEGLKRDLNKFRDHYPEQAFSFWSEWVNNVDNLAAVPEAWEWPLNAILIAEKIKPYTVDQSVPEHLQALQDKECRPTKQAS</sequence>
<proteinExistence type="predicted"/>
<dbReference type="Pfam" id="PF25273">
    <property type="entry name" value="DUF7869"/>
    <property type="match status" value="1"/>
</dbReference>
<comment type="caution">
    <text evidence="2">The sequence shown here is derived from an EMBL/GenBank/DDBJ whole genome shotgun (WGS) entry which is preliminary data.</text>
</comment>
<organism evidence="2 3">
    <name type="scientific">Porites lobata</name>
    <dbReference type="NCBI Taxonomy" id="104759"/>
    <lineage>
        <taxon>Eukaryota</taxon>
        <taxon>Metazoa</taxon>
        <taxon>Cnidaria</taxon>
        <taxon>Anthozoa</taxon>
        <taxon>Hexacorallia</taxon>
        <taxon>Scleractinia</taxon>
        <taxon>Fungiina</taxon>
        <taxon>Poritidae</taxon>
        <taxon>Porites</taxon>
    </lineage>
</organism>
<dbReference type="InterPro" id="IPR057191">
    <property type="entry name" value="DUF7869"/>
</dbReference>
<dbReference type="Proteomes" id="UP001159405">
    <property type="component" value="Unassembled WGS sequence"/>
</dbReference>
<feature type="non-terminal residue" evidence="2">
    <location>
        <position position="1"/>
    </location>
</feature>
<protein>
    <recommendedName>
        <fullName evidence="1">DUF7869 domain-containing protein</fullName>
    </recommendedName>
</protein>
<evidence type="ECO:0000313" key="3">
    <source>
        <dbReference type="Proteomes" id="UP001159405"/>
    </source>
</evidence>
<evidence type="ECO:0000313" key="2">
    <source>
        <dbReference type="EMBL" id="CAH3032613.1"/>
    </source>
</evidence>
<accession>A0ABN8MT03</accession>